<comment type="subcellular location">
    <subcellularLocation>
        <location evidence="2">Cytoplasm</location>
    </subcellularLocation>
    <subcellularLocation>
        <location evidence="1">Lysosome</location>
    </subcellularLocation>
</comment>
<dbReference type="GO" id="GO:1904263">
    <property type="term" value="P:positive regulation of TORC1 signaling"/>
    <property type="evidence" value="ECO:0007669"/>
    <property type="project" value="TreeGrafter"/>
</dbReference>
<evidence type="ECO:0000256" key="1">
    <source>
        <dbReference type="ARBA" id="ARBA00004371"/>
    </source>
</evidence>
<dbReference type="EMBL" id="OU963866">
    <property type="protein sequence ID" value="CAH0389732.1"/>
    <property type="molecule type" value="Genomic_DNA"/>
</dbReference>
<evidence type="ECO:0000256" key="5">
    <source>
        <dbReference type="ARBA" id="ARBA00023228"/>
    </source>
</evidence>
<accession>A0A9P0F2Y4</accession>
<keyword evidence="5" id="KW-0458">Lysosome</keyword>
<keyword evidence="4" id="KW-0963">Cytoplasm</keyword>
<dbReference type="GO" id="GO:0005764">
    <property type="term" value="C:lysosome"/>
    <property type="evidence" value="ECO:0007669"/>
    <property type="project" value="UniProtKB-SubCell"/>
</dbReference>
<gene>
    <name evidence="7" type="ORF">BEMITA_LOCUS8529</name>
</gene>
<evidence type="ECO:0000313" key="7">
    <source>
        <dbReference type="EMBL" id="CAH0389732.1"/>
    </source>
</evidence>
<dbReference type="PANTHER" id="PTHR13342:SF2">
    <property type="entry name" value="RAGULATOR COMPLEX PROTEIN LAMTOR5"/>
    <property type="match status" value="1"/>
</dbReference>
<evidence type="ECO:0000256" key="3">
    <source>
        <dbReference type="ARBA" id="ARBA00007795"/>
    </source>
</evidence>
<evidence type="ECO:0000313" key="8">
    <source>
        <dbReference type="Proteomes" id="UP001152759"/>
    </source>
</evidence>
<dbReference type="Gene3D" id="3.30.450.30">
    <property type="entry name" value="Dynein light chain 2a, cytoplasmic"/>
    <property type="match status" value="1"/>
</dbReference>
<dbReference type="InterPro" id="IPR024135">
    <property type="entry name" value="LAMTOR5"/>
</dbReference>
<reference evidence="7" key="1">
    <citation type="submission" date="2021-12" db="EMBL/GenBank/DDBJ databases">
        <authorList>
            <person name="King R."/>
        </authorList>
    </citation>
    <scope>NUCLEOTIDE SEQUENCE</scope>
</reference>
<dbReference type="KEGG" id="btab:109043403"/>
<dbReference type="FunFam" id="3.30.450.30:FF:000005">
    <property type="entry name" value="Ragulator complex protein LAMTOR5 homolog"/>
    <property type="match status" value="1"/>
</dbReference>
<evidence type="ECO:0000256" key="4">
    <source>
        <dbReference type="ARBA" id="ARBA00022490"/>
    </source>
</evidence>
<dbReference type="GO" id="GO:0043066">
    <property type="term" value="P:negative regulation of apoptotic process"/>
    <property type="evidence" value="ECO:0007669"/>
    <property type="project" value="InterPro"/>
</dbReference>
<dbReference type="AlphaFoldDB" id="A0A9P0F2Y4"/>
<evidence type="ECO:0000256" key="6">
    <source>
        <dbReference type="ARBA" id="ARBA00032692"/>
    </source>
</evidence>
<organism evidence="7 8">
    <name type="scientific">Bemisia tabaci</name>
    <name type="common">Sweetpotato whitefly</name>
    <name type="synonym">Aleurodes tabaci</name>
    <dbReference type="NCBI Taxonomy" id="7038"/>
    <lineage>
        <taxon>Eukaryota</taxon>
        <taxon>Metazoa</taxon>
        <taxon>Ecdysozoa</taxon>
        <taxon>Arthropoda</taxon>
        <taxon>Hexapoda</taxon>
        <taxon>Insecta</taxon>
        <taxon>Pterygota</taxon>
        <taxon>Neoptera</taxon>
        <taxon>Paraneoptera</taxon>
        <taxon>Hemiptera</taxon>
        <taxon>Sternorrhyncha</taxon>
        <taxon>Aleyrodoidea</taxon>
        <taxon>Aleyrodidae</taxon>
        <taxon>Aleyrodinae</taxon>
        <taxon>Bemisia</taxon>
    </lineage>
</organism>
<name>A0A9P0F2Y4_BEMTA</name>
<keyword evidence="8" id="KW-1185">Reference proteome</keyword>
<sequence length="94" mass="10065">MENSLEAAAQHILTHGDVTGCLFADKHGLCLCAAGDAKPESSGLISAIAHHVGRLEPKSNPPTILLENDTQKCIIKQDTKITTAIFRKKNSNES</sequence>
<dbReference type="GO" id="GO:0005085">
    <property type="term" value="F:guanyl-nucleotide exchange factor activity"/>
    <property type="evidence" value="ECO:0007669"/>
    <property type="project" value="TreeGrafter"/>
</dbReference>
<proteinExistence type="inferred from homology"/>
<protein>
    <recommendedName>
        <fullName evidence="6">Late endosomal/lysosomal adaptor and MAPK and MTOR activator 5</fullName>
    </recommendedName>
</protein>
<dbReference type="GO" id="GO:0071986">
    <property type="term" value="C:Ragulator complex"/>
    <property type="evidence" value="ECO:0007669"/>
    <property type="project" value="InterPro"/>
</dbReference>
<dbReference type="Pfam" id="PF16672">
    <property type="entry name" value="LAMTOR5"/>
    <property type="match status" value="1"/>
</dbReference>
<evidence type="ECO:0000256" key="2">
    <source>
        <dbReference type="ARBA" id="ARBA00004496"/>
    </source>
</evidence>
<dbReference type="PANTHER" id="PTHR13342">
    <property type="entry name" value="RAGULATOR COMPLEX PROTEIN LAMTOR5"/>
    <property type="match status" value="1"/>
</dbReference>
<dbReference type="GO" id="GO:0071230">
    <property type="term" value="P:cellular response to amino acid stimulus"/>
    <property type="evidence" value="ECO:0007669"/>
    <property type="project" value="TreeGrafter"/>
</dbReference>
<dbReference type="Proteomes" id="UP001152759">
    <property type="component" value="Chromosome 5"/>
</dbReference>
<comment type="similarity">
    <text evidence="3">Belongs to the LAMTOR5 family.</text>
</comment>